<sequence length="668" mass="79135">MDSRYIRYTIMIGLIVLLVGCNKAQSQKKSYKISPIETISKNENTKIRDNDNKQKQKQLNNTSITKKYANLSDDNMNYEDWYLYTEYGKENKPYIYRFNIKTGNKVRVCQGKMVEKTLMSDTIHYINETGIKLLHNNQNINLLNRNIDKYEKIENGYVYISADSIYYFNTTTNTESILTTFKDSIADGIISAASNNNYIMYSIKTDDRVQLNIYNIGNNENKPILQDQVCSNIMSIKGEFFLYNDSNKEIMVYDNDELKELVTAYPSQNKISYYNNKIYYVSDNLYILDTNDYSIKTVNTYSSENTLLEIKDDKVYLYGNQLMIYYIEQDRIKNKNIYLETSNEIDIVEDMIYQINRNEGYIIKSDLEGRRVYNYSLEYFIDYFMGDNCIYLLDDKGIISKIDKDTLAGIETTRKYDNSYIYQVKSKRDNNVFRVENYNALVHLNENTYYPSSSHRLISLESNKRALEELNLSNSDWYDYNDKFIVYVDGSGILHYYNRYTKEKKSLKASNINDLRIINNSIFYYSIDDRALYCYKNNRHKKIVEGNIKEYEVVGNKIYYVDKYLYRVNIDGTEKEKLNDYSTELLIGIDNEIFYMDNEDRNALYRINNNEGTGELMDRILTGDIKDYFTDGEKLYLYYNDKYNHVIQSLNINSLEFERLYVKGSRRK</sequence>
<evidence type="ECO:0000313" key="2">
    <source>
        <dbReference type="EMBL" id="QUH27544.1"/>
    </source>
</evidence>
<dbReference type="RefSeq" id="WP_212691899.1">
    <property type="nucleotide sequence ID" value="NZ_CP058561.1"/>
</dbReference>
<dbReference type="KEGG" id="vgu:HYG85_00855"/>
<organism evidence="2 3">
    <name type="scientific">Vallitalea guaymasensis</name>
    <dbReference type="NCBI Taxonomy" id="1185412"/>
    <lineage>
        <taxon>Bacteria</taxon>
        <taxon>Bacillati</taxon>
        <taxon>Bacillota</taxon>
        <taxon>Clostridia</taxon>
        <taxon>Lachnospirales</taxon>
        <taxon>Vallitaleaceae</taxon>
        <taxon>Vallitalea</taxon>
    </lineage>
</organism>
<dbReference type="InterPro" id="IPR032485">
    <property type="entry name" value="LRP1-like_beta_prop"/>
</dbReference>
<reference evidence="2 3" key="1">
    <citation type="submission" date="2020-07" db="EMBL/GenBank/DDBJ databases">
        <title>Vallitalea guaymasensis genome.</title>
        <authorList>
            <person name="Postec A."/>
        </authorList>
    </citation>
    <scope>NUCLEOTIDE SEQUENCE [LARGE SCALE GENOMIC DNA]</scope>
    <source>
        <strain evidence="2 3">Ra1766G1</strain>
    </source>
</reference>
<dbReference type="Pfam" id="PF16472">
    <property type="entry name" value="DUF5050"/>
    <property type="match status" value="1"/>
</dbReference>
<dbReference type="SUPFAM" id="SSF69304">
    <property type="entry name" value="Tricorn protease N-terminal domain"/>
    <property type="match status" value="1"/>
</dbReference>
<accession>A0A8J8M6Z6</accession>
<evidence type="ECO:0000313" key="3">
    <source>
        <dbReference type="Proteomes" id="UP000677305"/>
    </source>
</evidence>
<protein>
    <submittedName>
        <fullName evidence="2">DUF5050 domain-containing protein</fullName>
    </submittedName>
</protein>
<evidence type="ECO:0000259" key="1">
    <source>
        <dbReference type="Pfam" id="PF16472"/>
    </source>
</evidence>
<dbReference type="EMBL" id="CP058561">
    <property type="protein sequence ID" value="QUH27544.1"/>
    <property type="molecule type" value="Genomic_DNA"/>
</dbReference>
<gene>
    <name evidence="2" type="ORF">HYG85_00855</name>
</gene>
<keyword evidence="3" id="KW-1185">Reference proteome</keyword>
<dbReference type="Proteomes" id="UP000677305">
    <property type="component" value="Chromosome"/>
</dbReference>
<feature type="domain" description="Prolow-density lipoprotein receptor-related protein 1-like beta-propeller" evidence="1">
    <location>
        <begin position="532"/>
        <end position="654"/>
    </location>
</feature>
<name>A0A8J8M6Z6_9FIRM</name>
<dbReference type="SUPFAM" id="SSF63825">
    <property type="entry name" value="YWTD domain"/>
    <property type="match status" value="1"/>
</dbReference>
<proteinExistence type="predicted"/>
<dbReference type="AlphaFoldDB" id="A0A8J8M6Z6"/>
<dbReference type="PROSITE" id="PS51257">
    <property type="entry name" value="PROKAR_LIPOPROTEIN"/>
    <property type="match status" value="1"/>
</dbReference>